<sequence>MSEHSLRARKWPKRLAIAMLAVIIAAVVGFFAYTSDYYRPGEIATGLSEELAASGGLRETNVGITLGEADTEVGIVLYPGAKVDPRAYVPLAQELASKGYYCVIAKMPFNLAFFGIDAASGLMEAAPGVHEWWIAGHSLGGAMAAQFASTHADELEGVLLLAAYAATDLSASGLTVETAYGSNDGVLNRDALEQNAANLPSGSRTDVIEGGNHAGFGDYGPQDGDGENALGARAQWQETAALVMQTVETAA</sequence>
<dbReference type="Gene3D" id="3.40.50.1820">
    <property type="entry name" value="alpha/beta hydrolase"/>
    <property type="match status" value="1"/>
</dbReference>
<dbReference type="GO" id="GO:0016787">
    <property type="term" value="F:hydrolase activity"/>
    <property type="evidence" value="ECO:0007669"/>
    <property type="project" value="UniProtKB-KW"/>
</dbReference>
<protein>
    <submittedName>
        <fullName evidence="3">Alpha/beta hydrolase</fullName>
    </submittedName>
</protein>
<keyword evidence="3" id="KW-0378">Hydrolase</keyword>
<evidence type="ECO:0000256" key="1">
    <source>
        <dbReference type="SAM" id="Phobius"/>
    </source>
</evidence>
<proteinExistence type="predicted"/>
<keyword evidence="1" id="KW-0812">Transmembrane</keyword>
<dbReference type="AlphaFoldDB" id="A0A9D1D4L1"/>
<reference evidence="3" key="1">
    <citation type="submission" date="2020-10" db="EMBL/GenBank/DDBJ databases">
        <authorList>
            <person name="Gilroy R."/>
        </authorList>
    </citation>
    <scope>NUCLEOTIDE SEQUENCE</scope>
    <source>
        <strain evidence="3">ChiGjej1B1-2707</strain>
    </source>
</reference>
<dbReference type="InterPro" id="IPR029059">
    <property type="entry name" value="AB_hydrolase_5"/>
</dbReference>
<comment type="caution">
    <text evidence="3">The sequence shown here is derived from an EMBL/GenBank/DDBJ whole genome shotgun (WGS) entry which is preliminary data.</text>
</comment>
<reference evidence="3" key="2">
    <citation type="journal article" date="2021" name="PeerJ">
        <title>Extensive microbial diversity within the chicken gut microbiome revealed by metagenomics and culture.</title>
        <authorList>
            <person name="Gilroy R."/>
            <person name="Ravi A."/>
            <person name="Getino M."/>
            <person name="Pursley I."/>
            <person name="Horton D.L."/>
            <person name="Alikhan N.F."/>
            <person name="Baker D."/>
            <person name="Gharbi K."/>
            <person name="Hall N."/>
            <person name="Watson M."/>
            <person name="Adriaenssens E.M."/>
            <person name="Foster-Nyarko E."/>
            <person name="Jarju S."/>
            <person name="Secka A."/>
            <person name="Antonio M."/>
            <person name="Oren A."/>
            <person name="Chaudhuri R.R."/>
            <person name="La Ragione R."/>
            <person name="Hildebrand F."/>
            <person name="Pallen M.J."/>
        </authorList>
    </citation>
    <scope>NUCLEOTIDE SEQUENCE</scope>
    <source>
        <strain evidence="3">ChiGjej1B1-2707</strain>
    </source>
</reference>
<keyword evidence="1" id="KW-0472">Membrane</keyword>
<feature type="domain" description="Alpha/beta hydrolase fold-5" evidence="2">
    <location>
        <begin position="74"/>
        <end position="236"/>
    </location>
</feature>
<organism evidence="3 4">
    <name type="scientific">Candidatus Aveggerthella stercoripullorum</name>
    <dbReference type="NCBI Taxonomy" id="2840688"/>
    <lineage>
        <taxon>Bacteria</taxon>
        <taxon>Bacillati</taxon>
        <taxon>Actinomycetota</taxon>
        <taxon>Coriobacteriia</taxon>
        <taxon>Eggerthellales</taxon>
        <taxon>Eggerthellaceae</taxon>
        <taxon>Eggerthellaceae incertae sedis</taxon>
        <taxon>Candidatus Aveggerthella</taxon>
    </lineage>
</organism>
<accession>A0A9D1D4L1</accession>
<dbReference type="Pfam" id="PF12695">
    <property type="entry name" value="Abhydrolase_5"/>
    <property type="match status" value="1"/>
</dbReference>
<evidence type="ECO:0000313" key="4">
    <source>
        <dbReference type="Proteomes" id="UP000824261"/>
    </source>
</evidence>
<name>A0A9D1D4L1_9ACTN</name>
<dbReference type="InterPro" id="IPR029058">
    <property type="entry name" value="AB_hydrolase_fold"/>
</dbReference>
<dbReference type="Proteomes" id="UP000824261">
    <property type="component" value="Unassembled WGS sequence"/>
</dbReference>
<dbReference type="SUPFAM" id="SSF53474">
    <property type="entry name" value="alpha/beta-Hydrolases"/>
    <property type="match status" value="1"/>
</dbReference>
<keyword evidence="1" id="KW-1133">Transmembrane helix</keyword>
<feature type="transmembrane region" description="Helical" evidence="1">
    <location>
        <begin position="15"/>
        <end position="33"/>
    </location>
</feature>
<evidence type="ECO:0000313" key="3">
    <source>
        <dbReference type="EMBL" id="HIR01652.1"/>
    </source>
</evidence>
<gene>
    <name evidence="3" type="ORF">IAA69_05245</name>
</gene>
<dbReference type="EMBL" id="DVGB01000060">
    <property type="protein sequence ID" value="HIR01652.1"/>
    <property type="molecule type" value="Genomic_DNA"/>
</dbReference>
<evidence type="ECO:0000259" key="2">
    <source>
        <dbReference type="Pfam" id="PF12695"/>
    </source>
</evidence>